<proteinExistence type="predicted"/>
<evidence type="ECO:0000256" key="1">
    <source>
        <dbReference type="SAM" id="SignalP"/>
    </source>
</evidence>
<dbReference type="EMBL" id="KZ819197">
    <property type="protein sequence ID" value="PWY98814.1"/>
    <property type="molecule type" value="Genomic_DNA"/>
</dbReference>
<dbReference type="Proteomes" id="UP000246740">
    <property type="component" value="Unassembled WGS sequence"/>
</dbReference>
<dbReference type="AlphaFoldDB" id="A0A317XKJ7"/>
<organism evidence="2 3">
    <name type="scientific">Testicularia cyperi</name>
    <dbReference type="NCBI Taxonomy" id="1882483"/>
    <lineage>
        <taxon>Eukaryota</taxon>
        <taxon>Fungi</taxon>
        <taxon>Dikarya</taxon>
        <taxon>Basidiomycota</taxon>
        <taxon>Ustilaginomycotina</taxon>
        <taxon>Ustilaginomycetes</taxon>
        <taxon>Ustilaginales</taxon>
        <taxon>Anthracoideaceae</taxon>
        <taxon>Testicularia</taxon>
    </lineage>
</organism>
<gene>
    <name evidence="2" type="ORF">BCV70DRAFT_201607</name>
</gene>
<name>A0A317XKJ7_9BASI</name>
<reference evidence="2 3" key="1">
    <citation type="journal article" date="2018" name="Mol. Biol. Evol.">
        <title>Broad Genomic Sampling Reveals a Smut Pathogenic Ancestry of the Fungal Clade Ustilaginomycotina.</title>
        <authorList>
            <person name="Kijpornyongpan T."/>
            <person name="Mondo S.J."/>
            <person name="Barry K."/>
            <person name="Sandor L."/>
            <person name="Lee J."/>
            <person name="Lipzen A."/>
            <person name="Pangilinan J."/>
            <person name="LaButti K."/>
            <person name="Hainaut M."/>
            <person name="Henrissat B."/>
            <person name="Grigoriev I.V."/>
            <person name="Spatafora J.W."/>
            <person name="Aime M.C."/>
        </authorList>
    </citation>
    <scope>NUCLEOTIDE SEQUENCE [LARGE SCALE GENOMIC DNA]</scope>
    <source>
        <strain evidence="2 3">MCA 3645</strain>
    </source>
</reference>
<evidence type="ECO:0000313" key="3">
    <source>
        <dbReference type="Proteomes" id="UP000246740"/>
    </source>
</evidence>
<keyword evidence="1" id="KW-0732">Signal</keyword>
<sequence>MKASTTVAYVAAALLLLSAPPSLARRSRTLEKRDDADGKLYVETGLWLNDGGRRLCTCQLTGQAQGVYEILKTLSSLTSACPSQGCSIDNEAYIPAFDCAQDSCVGDFDRACFSWSCSPK</sequence>
<accession>A0A317XKJ7</accession>
<dbReference type="InParanoid" id="A0A317XKJ7"/>
<protein>
    <submittedName>
        <fullName evidence="2">Uncharacterized protein</fullName>
    </submittedName>
</protein>
<keyword evidence="3" id="KW-1185">Reference proteome</keyword>
<feature type="signal peptide" evidence="1">
    <location>
        <begin position="1"/>
        <end position="24"/>
    </location>
</feature>
<evidence type="ECO:0000313" key="2">
    <source>
        <dbReference type="EMBL" id="PWY98814.1"/>
    </source>
</evidence>
<feature type="chain" id="PRO_5016288841" evidence="1">
    <location>
        <begin position="25"/>
        <end position="120"/>
    </location>
</feature>